<feature type="region of interest" description="Disordered" evidence="9">
    <location>
        <begin position="1"/>
        <end position="20"/>
    </location>
</feature>
<dbReference type="Proteomes" id="UP001201629">
    <property type="component" value="Unassembled WGS sequence"/>
</dbReference>
<evidence type="ECO:0000256" key="5">
    <source>
        <dbReference type="ARBA" id="ARBA00022618"/>
    </source>
</evidence>
<comment type="similarity">
    <text evidence="2">Belongs to the DivIVA family.</text>
</comment>
<comment type="subcellular location">
    <subcellularLocation>
        <location evidence="1">Cytoplasm</location>
    </subcellularLocation>
</comment>
<dbReference type="InterPro" id="IPR007793">
    <property type="entry name" value="DivIVA_fam"/>
</dbReference>
<keyword evidence="11" id="KW-1185">Reference proteome</keyword>
<keyword evidence="5" id="KW-0132">Cell division</keyword>
<dbReference type="PANTHER" id="PTHR35794:SF2">
    <property type="entry name" value="CELL DIVISION PROTEIN DIVIVA"/>
    <property type="match status" value="1"/>
</dbReference>
<evidence type="ECO:0000256" key="2">
    <source>
        <dbReference type="ARBA" id="ARBA00009008"/>
    </source>
</evidence>
<evidence type="ECO:0000256" key="7">
    <source>
        <dbReference type="ARBA" id="ARBA00023306"/>
    </source>
</evidence>
<keyword evidence="4" id="KW-0963">Cytoplasm</keyword>
<dbReference type="PANTHER" id="PTHR35794">
    <property type="entry name" value="CELL DIVISION PROTEIN DIVIVA"/>
    <property type="match status" value="1"/>
</dbReference>
<name>A0ABS9N5M1_9ACTN</name>
<keyword evidence="6" id="KW-0175">Coiled coil</keyword>
<dbReference type="RefSeq" id="WP_238680146.1">
    <property type="nucleotide sequence ID" value="NZ_JAKKFD010000034.1"/>
</dbReference>
<reference evidence="10 11" key="1">
    <citation type="submission" date="2022-01" db="EMBL/GenBank/DDBJ databases">
        <authorList>
            <person name="Riesco R."/>
            <person name="Trujillo M.E."/>
        </authorList>
    </citation>
    <scope>NUCLEOTIDE SEQUENCE [LARGE SCALE GENOMIC DNA]</scope>
    <source>
        <strain evidence="10 11">NIE79</strain>
    </source>
</reference>
<comment type="caution">
    <text evidence="10">The sequence shown here is derived from an EMBL/GenBank/DDBJ whole genome shotgun (WGS) entry which is preliminary data.</text>
</comment>
<organism evidence="10 11">
    <name type="scientific">Micromonospora trifolii</name>
    <dbReference type="NCBI Taxonomy" id="2911208"/>
    <lineage>
        <taxon>Bacteria</taxon>
        <taxon>Bacillati</taxon>
        <taxon>Actinomycetota</taxon>
        <taxon>Actinomycetes</taxon>
        <taxon>Micromonosporales</taxon>
        <taxon>Micromonosporaceae</taxon>
        <taxon>Micromonospora</taxon>
    </lineage>
</organism>
<evidence type="ECO:0000256" key="8">
    <source>
        <dbReference type="ARBA" id="ARBA00031737"/>
    </source>
</evidence>
<evidence type="ECO:0000256" key="4">
    <source>
        <dbReference type="ARBA" id="ARBA00022490"/>
    </source>
</evidence>
<dbReference type="Gene3D" id="6.10.250.660">
    <property type="match status" value="1"/>
</dbReference>
<dbReference type="Pfam" id="PF05103">
    <property type="entry name" value="DivIVA"/>
    <property type="match status" value="1"/>
</dbReference>
<dbReference type="EMBL" id="JAKKFD010000034">
    <property type="protein sequence ID" value="MCG5445148.1"/>
    <property type="molecule type" value="Genomic_DNA"/>
</dbReference>
<protein>
    <recommendedName>
        <fullName evidence="3">Cell wall synthesis protein Wag31</fullName>
    </recommendedName>
    <alternativeName>
        <fullName evidence="8">Antigen 84</fullName>
    </alternativeName>
</protein>
<evidence type="ECO:0000256" key="3">
    <source>
        <dbReference type="ARBA" id="ARBA00018787"/>
    </source>
</evidence>
<dbReference type="InterPro" id="IPR019933">
    <property type="entry name" value="DivIVA_domain"/>
</dbReference>
<feature type="region of interest" description="Disordered" evidence="9">
    <location>
        <begin position="47"/>
        <end position="69"/>
    </location>
</feature>
<gene>
    <name evidence="10" type="ORF">NIE79_003592</name>
</gene>
<dbReference type="NCBIfam" id="TIGR03544">
    <property type="entry name" value="DivI1A_domain"/>
    <property type="match status" value="1"/>
</dbReference>
<evidence type="ECO:0000256" key="6">
    <source>
        <dbReference type="ARBA" id="ARBA00023054"/>
    </source>
</evidence>
<sequence length="270" mass="29063">MPLTPADVHNVAFKKPPIGKRGYDEEEVDAFLDEVERELARLIEENNELRAQVERGGRGGAPAGPGGDARLAAELNDVKAQLDRVQRDKSAAEQAARAMQAELEQVRSTGGPAGGVTGDGEQQALRVLMMAQRTADDHVSDARREADQLLSEARSKAEEVTREARAKADALERDARQRHQEAMGGLDAKRTALQKHIEELKQFEREYRTRLKAYLESQLRDLDGRGQGLEAEMTRSEAGRVAGGNGLAAAGLAGSYGGGGGRSGALEAGR</sequence>
<feature type="compositionally biased region" description="Gly residues" evidence="9">
    <location>
        <begin position="58"/>
        <end position="67"/>
    </location>
</feature>
<evidence type="ECO:0000256" key="1">
    <source>
        <dbReference type="ARBA" id="ARBA00004496"/>
    </source>
</evidence>
<evidence type="ECO:0000256" key="9">
    <source>
        <dbReference type="SAM" id="MobiDB-lite"/>
    </source>
</evidence>
<evidence type="ECO:0000313" key="10">
    <source>
        <dbReference type="EMBL" id="MCG5445148.1"/>
    </source>
</evidence>
<accession>A0ABS9N5M1</accession>
<proteinExistence type="inferred from homology"/>
<keyword evidence="7" id="KW-0131">Cell cycle</keyword>
<feature type="compositionally biased region" description="Basic and acidic residues" evidence="9">
    <location>
        <begin position="47"/>
        <end position="57"/>
    </location>
</feature>
<evidence type="ECO:0000313" key="11">
    <source>
        <dbReference type="Proteomes" id="UP001201629"/>
    </source>
</evidence>
<feature type="region of interest" description="Disordered" evidence="9">
    <location>
        <begin position="146"/>
        <end position="189"/>
    </location>
</feature>